<sequence>MCARPFGLFERRHHCRKCGDIFCAQDSNYTVPLDHTVSFNHLNGVPSRACKGCADDYAAYRDSIFNETNNTAAGLPNNNNDRMNIPQQLNTTNVQTDLDLAASIPKDWSWSTF</sequence>
<dbReference type="PANTHER" id="PTHR47794:SF1">
    <property type="entry name" value="VACUOLAR PROTEIN SORTING-ASSOCIATED PROTEIN 27"/>
    <property type="match status" value="1"/>
</dbReference>
<dbReference type="InterPro" id="IPR011011">
    <property type="entry name" value="Znf_FYVE_PHD"/>
</dbReference>
<evidence type="ECO:0000256" key="2">
    <source>
        <dbReference type="ARBA" id="ARBA00022771"/>
    </source>
</evidence>
<dbReference type="PROSITE" id="PS50178">
    <property type="entry name" value="ZF_FYVE"/>
    <property type="match status" value="1"/>
</dbReference>
<dbReference type="Gene3D" id="3.30.40.10">
    <property type="entry name" value="Zinc/RING finger domain, C3HC4 (zinc finger)"/>
    <property type="match status" value="1"/>
</dbReference>
<dbReference type="GO" id="GO:0032266">
    <property type="term" value="F:phosphatidylinositol-3-phosphate binding"/>
    <property type="evidence" value="ECO:0007669"/>
    <property type="project" value="TreeGrafter"/>
</dbReference>
<dbReference type="GO" id="GO:0043130">
    <property type="term" value="F:ubiquitin binding"/>
    <property type="evidence" value="ECO:0007669"/>
    <property type="project" value="TreeGrafter"/>
</dbReference>
<evidence type="ECO:0000313" key="6">
    <source>
        <dbReference type="EMBL" id="KAA8914142.1"/>
    </source>
</evidence>
<feature type="domain" description="FYVE-type" evidence="5">
    <location>
        <begin position="1"/>
        <end position="58"/>
    </location>
</feature>
<dbReference type="InterPro" id="IPR013083">
    <property type="entry name" value="Znf_RING/FYVE/PHD"/>
</dbReference>
<organism evidence="6 7">
    <name type="scientific">Trichomonascus ciferrii</name>
    <dbReference type="NCBI Taxonomy" id="44093"/>
    <lineage>
        <taxon>Eukaryota</taxon>
        <taxon>Fungi</taxon>
        <taxon>Dikarya</taxon>
        <taxon>Ascomycota</taxon>
        <taxon>Saccharomycotina</taxon>
        <taxon>Dipodascomycetes</taxon>
        <taxon>Dipodascales</taxon>
        <taxon>Trichomonascaceae</taxon>
        <taxon>Trichomonascus</taxon>
        <taxon>Trichomonascus ciferrii complex</taxon>
    </lineage>
</organism>
<dbReference type="CDD" id="cd15760">
    <property type="entry name" value="FYVE_scVPS27p_like"/>
    <property type="match status" value="1"/>
</dbReference>
<dbReference type="AlphaFoldDB" id="A0A642V551"/>
<keyword evidence="2 4" id="KW-0863">Zinc-finger</keyword>
<dbReference type="Proteomes" id="UP000761534">
    <property type="component" value="Unassembled WGS sequence"/>
</dbReference>
<dbReference type="VEuPathDB" id="FungiDB:TRICI_003039"/>
<evidence type="ECO:0000259" key="5">
    <source>
        <dbReference type="PROSITE" id="PS50178"/>
    </source>
</evidence>
<comment type="caution">
    <text evidence="6">The sequence shown here is derived from an EMBL/GenBank/DDBJ whole genome shotgun (WGS) entry which is preliminary data.</text>
</comment>
<dbReference type="SMART" id="SM00064">
    <property type="entry name" value="FYVE"/>
    <property type="match status" value="1"/>
</dbReference>
<proteinExistence type="predicted"/>
<dbReference type="Pfam" id="PF01363">
    <property type="entry name" value="FYVE"/>
    <property type="match status" value="1"/>
</dbReference>
<dbReference type="PANTHER" id="PTHR47794">
    <property type="entry name" value="VACUOLAR PROTEIN SORTING-ASSOCIATED PROTEIN 27"/>
    <property type="match status" value="1"/>
</dbReference>
<keyword evidence="7" id="KW-1185">Reference proteome</keyword>
<evidence type="ECO:0000256" key="4">
    <source>
        <dbReference type="PROSITE-ProRule" id="PRU00091"/>
    </source>
</evidence>
<evidence type="ECO:0000313" key="7">
    <source>
        <dbReference type="Proteomes" id="UP000761534"/>
    </source>
</evidence>
<keyword evidence="1" id="KW-0479">Metal-binding</keyword>
<evidence type="ECO:0000256" key="3">
    <source>
        <dbReference type="ARBA" id="ARBA00022833"/>
    </source>
</evidence>
<dbReference type="GO" id="GO:0008270">
    <property type="term" value="F:zinc ion binding"/>
    <property type="evidence" value="ECO:0007669"/>
    <property type="project" value="UniProtKB-KW"/>
</dbReference>
<protein>
    <recommendedName>
        <fullName evidence="5">FYVE-type domain-containing protein</fullName>
    </recommendedName>
</protein>
<dbReference type="EMBL" id="SWFS01000209">
    <property type="protein sequence ID" value="KAA8914142.1"/>
    <property type="molecule type" value="Genomic_DNA"/>
</dbReference>
<dbReference type="InterPro" id="IPR000306">
    <property type="entry name" value="Znf_FYVE"/>
</dbReference>
<dbReference type="SUPFAM" id="SSF57903">
    <property type="entry name" value="FYVE/PHD zinc finger"/>
    <property type="match status" value="1"/>
</dbReference>
<dbReference type="GO" id="GO:0043328">
    <property type="term" value="P:protein transport to vacuole involved in ubiquitin-dependent protein catabolic process via the multivesicular body sorting pathway"/>
    <property type="evidence" value="ECO:0007669"/>
    <property type="project" value="TreeGrafter"/>
</dbReference>
<dbReference type="OrthoDB" id="10018316at2759"/>
<name>A0A642V551_9ASCO</name>
<dbReference type="InterPro" id="IPR017455">
    <property type="entry name" value="Znf_FYVE-rel"/>
</dbReference>
<accession>A0A642V551</accession>
<dbReference type="GO" id="GO:0006623">
    <property type="term" value="P:protein targeting to vacuole"/>
    <property type="evidence" value="ECO:0007669"/>
    <property type="project" value="TreeGrafter"/>
</dbReference>
<evidence type="ECO:0000256" key="1">
    <source>
        <dbReference type="ARBA" id="ARBA00022723"/>
    </source>
</evidence>
<keyword evidence="3" id="KW-0862">Zinc</keyword>
<dbReference type="GO" id="GO:0033565">
    <property type="term" value="C:ESCRT-0 complex"/>
    <property type="evidence" value="ECO:0007669"/>
    <property type="project" value="TreeGrafter"/>
</dbReference>
<reference evidence="6" key="1">
    <citation type="journal article" date="2019" name="G3 (Bethesda)">
        <title>Genome Assemblies of Two Rare Opportunistic Yeast Pathogens: Diutina rugosa (syn. Candida rugosa) and Trichomonascus ciferrii (syn. Candida ciferrii).</title>
        <authorList>
            <person name="Mixao V."/>
            <person name="Saus E."/>
            <person name="Hansen A.P."/>
            <person name="Lass-Florl C."/>
            <person name="Gabaldon T."/>
        </authorList>
    </citation>
    <scope>NUCLEOTIDE SEQUENCE</scope>
    <source>
        <strain evidence="6">CBS 4856</strain>
    </source>
</reference>
<gene>
    <name evidence="6" type="ORF">TRICI_003039</name>
</gene>